<keyword evidence="1" id="KW-0678">Repressor</keyword>
<evidence type="ECO:0000256" key="3">
    <source>
        <dbReference type="ARBA" id="ARBA00023125"/>
    </source>
</evidence>
<evidence type="ECO:0000259" key="7">
    <source>
        <dbReference type="PROSITE" id="PS50977"/>
    </source>
</evidence>
<dbReference type="InterPro" id="IPR001647">
    <property type="entry name" value="HTH_TetR"/>
</dbReference>
<dbReference type="InterPro" id="IPR050109">
    <property type="entry name" value="HTH-type_TetR-like_transc_reg"/>
</dbReference>
<dbReference type="EMBL" id="PYGA01000015">
    <property type="protein sequence ID" value="PSK95371.1"/>
    <property type="molecule type" value="Genomic_DNA"/>
</dbReference>
<dbReference type="Gene3D" id="1.10.357.10">
    <property type="entry name" value="Tetracycline Repressor, domain 2"/>
    <property type="match status" value="1"/>
</dbReference>
<evidence type="ECO:0000256" key="2">
    <source>
        <dbReference type="ARBA" id="ARBA00023015"/>
    </source>
</evidence>
<proteinExistence type="predicted"/>
<dbReference type="GO" id="GO:0000976">
    <property type="term" value="F:transcription cis-regulatory region binding"/>
    <property type="evidence" value="ECO:0007669"/>
    <property type="project" value="TreeGrafter"/>
</dbReference>
<dbReference type="InterPro" id="IPR009057">
    <property type="entry name" value="Homeodomain-like_sf"/>
</dbReference>
<dbReference type="PANTHER" id="PTHR30055">
    <property type="entry name" value="HTH-TYPE TRANSCRIPTIONAL REGULATOR RUTR"/>
    <property type="match status" value="1"/>
</dbReference>
<dbReference type="SUPFAM" id="SSF46689">
    <property type="entry name" value="Homeodomain-like"/>
    <property type="match status" value="1"/>
</dbReference>
<name>A0A2P8DDR2_9ACTN</name>
<keyword evidence="9" id="KW-1185">Reference proteome</keyword>
<reference evidence="8 9" key="1">
    <citation type="submission" date="2018-03" db="EMBL/GenBank/DDBJ databases">
        <title>Genomic Encyclopedia of Archaeal and Bacterial Type Strains, Phase II (KMG-II): from individual species to whole genera.</title>
        <authorList>
            <person name="Goeker M."/>
        </authorList>
    </citation>
    <scope>NUCLEOTIDE SEQUENCE [LARGE SCALE GENOMIC DNA]</scope>
    <source>
        <strain evidence="8 9">DSM 45312</strain>
    </source>
</reference>
<accession>A0A2P8DDR2</accession>
<dbReference type="PRINTS" id="PR00455">
    <property type="entry name" value="HTHTETR"/>
</dbReference>
<evidence type="ECO:0000256" key="4">
    <source>
        <dbReference type="ARBA" id="ARBA00023163"/>
    </source>
</evidence>
<sequence length="225" mass="23913">MAAPDPEDLTARARIRDAAMQQFGEHGFARATIRGIAEAAGVSSGLVRHHFGSKQALREACDAHLTKLIRALNADARSFPAVGPRAPSTAMRPYERYLARALTEGAACAVFDDMVTLSESWQVEADAAQSVPPETDPRVRATIGTAMALAIPVLRSHISRGLGVDTTEPEGERLLLRALVDIYSHPILGTDEAAEIRAALDGTPPHPPRPGTGPAPADARSDDDE</sequence>
<dbReference type="Proteomes" id="UP000240542">
    <property type="component" value="Unassembled WGS sequence"/>
</dbReference>
<gene>
    <name evidence="8" type="ORF">CLV63_11531</name>
</gene>
<dbReference type="OrthoDB" id="5242433at2"/>
<feature type="DNA-binding region" description="H-T-H motif" evidence="5">
    <location>
        <begin position="32"/>
        <end position="51"/>
    </location>
</feature>
<evidence type="ECO:0000256" key="1">
    <source>
        <dbReference type="ARBA" id="ARBA00022491"/>
    </source>
</evidence>
<evidence type="ECO:0000256" key="5">
    <source>
        <dbReference type="PROSITE-ProRule" id="PRU00335"/>
    </source>
</evidence>
<dbReference type="PROSITE" id="PS01081">
    <property type="entry name" value="HTH_TETR_1"/>
    <property type="match status" value="1"/>
</dbReference>
<dbReference type="AlphaFoldDB" id="A0A2P8DDR2"/>
<keyword evidence="3 5" id="KW-0238">DNA-binding</keyword>
<dbReference type="GO" id="GO:0003700">
    <property type="term" value="F:DNA-binding transcription factor activity"/>
    <property type="evidence" value="ECO:0007669"/>
    <property type="project" value="TreeGrafter"/>
</dbReference>
<evidence type="ECO:0000313" key="8">
    <source>
        <dbReference type="EMBL" id="PSK95371.1"/>
    </source>
</evidence>
<keyword evidence="4" id="KW-0804">Transcription</keyword>
<protein>
    <submittedName>
        <fullName evidence="8">TetR family transcriptional regulator</fullName>
    </submittedName>
</protein>
<dbReference type="PROSITE" id="PS50977">
    <property type="entry name" value="HTH_TETR_2"/>
    <property type="match status" value="1"/>
</dbReference>
<organism evidence="8 9">
    <name type="scientific">Murinocardiopsis flavida</name>
    <dbReference type="NCBI Taxonomy" id="645275"/>
    <lineage>
        <taxon>Bacteria</taxon>
        <taxon>Bacillati</taxon>
        <taxon>Actinomycetota</taxon>
        <taxon>Actinomycetes</taxon>
        <taxon>Streptosporangiales</taxon>
        <taxon>Nocardiopsidaceae</taxon>
        <taxon>Murinocardiopsis</taxon>
    </lineage>
</organism>
<dbReference type="RefSeq" id="WP_106584718.1">
    <property type="nucleotide sequence ID" value="NZ_PYGA01000015.1"/>
</dbReference>
<dbReference type="PANTHER" id="PTHR30055:SF175">
    <property type="entry name" value="HTH-TYPE TRANSCRIPTIONAL REPRESSOR KSTR2"/>
    <property type="match status" value="1"/>
</dbReference>
<comment type="caution">
    <text evidence="8">The sequence shown here is derived from an EMBL/GenBank/DDBJ whole genome shotgun (WGS) entry which is preliminary data.</text>
</comment>
<feature type="domain" description="HTH tetR-type" evidence="7">
    <location>
        <begin position="9"/>
        <end position="69"/>
    </location>
</feature>
<keyword evidence="2" id="KW-0805">Transcription regulation</keyword>
<evidence type="ECO:0000313" key="9">
    <source>
        <dbReference type="Proteomes" id="UP000240542"/>
    </source>
</evidence>
<dbReference type="InterPro" id="IPR023772">
    <property type="entry name" value="DNA-bd_HTH_TetR-type_CS"/>
</dbReference>
<feature type="compositionally biased region" description="Pro residues" evidence="6">
    <location>
        <begin position="204"/>
        <end position="213"/>
    </location>
</feature>
<evidence type="ECO:0000256" key="6">
    <source>
        <dbReference type="SAM" id="MobiDB-lite"/>
    </source>
</evidence>
<feature type="region of interest" description="Disordered" evidence="6">
    <location>
        <begin position="197"/>
        <end position="225"/>
    </location>
</feature>
<dbReference type="Pfam" id="PF00440">
    <property type="entry name" value="TetR_N"/>
    <property type="match status" value="1"/>
</dbReference>